<dbReference type="PANTHER" id="PTHR10272">
    <property type="entry name" value="PLATELET-ACTIVATING FACTOR ACETYLHYDROLASE"/>
    <property type="match status" value="1"/>
</dbReference>
<feature type="signal peptide" evidence="5">
    <location>
        <begin position="1"/>
        <end position="39"/>
    </location>
</feature>
<keyword evidence="2" id="KW-0442">Lipid degradation</keyword>
<evidence type="ECO:0000256" key="2">
    <source>
        <dbReference type="ARBA" id="ARBA00022963"/>
    </source>
</evidence>
<dbReference type="GO" id="GO:0016042">
    <property type="term" value="P:lipid catabolic process"/>
    <property type="evidence" value="ECO:0007669"/>
    <property type="project" value="UniProtKB-KW"/>
</dbReference>
<dbReference type="Pfam" id="PF03403">
    <property type="entry name" value="PAF-AH_p_II"/>
    <property type="match status" value="1"/>
</dbReference>
<feature type="compositionally biased region" description="Low complexity" evidence="4">
    <location>
        <begin position="45"/>
        <end position="54"/>
    </location>
</feature>
<keyword evidence="5" id="KW-0732">Signal</keyword>
<evidence type="ECO:0000256" key="1">
    <source>
        <dbReference type="ARBA" id="ARBA00022801"/>
    </source>
</evidence>
<keyword evidence="3" id="KW-0443">Lipid metabolism</keyword>
<proteinExistence type="predicted"/>
<dbReference type="EMBL" id="WPNZ01000001">
    <property type="protein sequence ID" value="MVO83351.1"/>
    <property type="molecule type" value="Genomic_DNA"/>
</dbReference>
<organism evidence="6 7">
    <name type="scientific">Streptomyces typhae</name>
    <dbReference type="NCBI Taxonomy" id="2681492"/>
    <lineage>
        <taxon>Bacteria</taxon>
        <taxon>Bacillati</taxon>
        <taxon>Actinomycetota</taxon>
        <taxon>Actinomycetes</taxon>
        <taxon>Kitasatosporales</taxon>
        <taxon>Streptomycetaceae</taxon>
        <taxon>Streptomyces</taxon>
    </lineage>
</organism>
<evidence type="ECO:0008006" key="8">
    <source>
        <dbReference type="Google" id="ProtNLM"/>
    </source>
</evidence>
<dbReference type="Gene3D" id="3.40.50.1820">
    <property type="entry name" value="alpha/beta hydrolase"/>
    <property type="match status" value="1"/>
</dbReference>
<keyword evidence="1" id="KW-0378">Hydrolase</keyword>
<dbReference type="GO" id="GO:0003847">
    <property type="term" value="F:1-alkyl-2-acetylglycerophosphocholine esterase activity"/>
    <property type="evidence" value="ECO:0007669"/>
    <property type="project" value="TreeGrafter"/>
</dbReference>
<feature type="chain" id="PRO_5039344096" description="Platelet-activating factor acetylhydrolase" evidence="5">
    <location>
        <begin position="40"/>
        <end position="436"/>
    </location>
</feature>
<dbReference type="InterPro" id="IPR029058">
    <property type="entry name" value="AB_hydrolase_fold"/>
</dbReference>
<feature type="region of interest" description="Disordered" evidence="4">
    <location>
        <begin position="1"/>
        <end position="25"/>
    </location>
</feature>
<evidence type="ECO:0000256" key="5">
    <source>
        <dbReference type="SAM" id="SignalP"/>
    </source>
</evidence>
<dbReference type="AlphaFoldDB" id="A0A6L6WTV2"/>
<accession>A0A6L6WTV2</accession>
<gene>
    <name evidence="6" type="ORF">GPA10_00900</name>
</gene>
<reference evidence="6 7" key="1">
    <citation type="submission" date="2019-11" db="EMBL/GenBank/DDBJ databases">
        <title>Streptomyces typhae sp. nov., a novel endophytic actinomycete isolated from the root of cattail pollen (Typha angustifolia L.).</title>
        <authorList>
            <person name="Peng C."/>
        </authorList>
    </citation>
    <scope>NUCLEOTIDE SEQUENCE [LARGE SCALE GENOMIC DNA]</scope>
    <source>
        <strain evidence="7">p1417</strain>
    </source>
</reference>
<dbReference type="Proteomes" id="UP000483802">
    <property type="component" value="Unassembled WGS sequence"/>
</dbReference>
<dbReference type="PANTHER" id="PTHR10272:SF0">
    <property type="entry name" value="PLATELET-ACTIVATING FACTOR ACETYLHYDROLASE"/>
    <property type="match status" value="1"/>
</dbReference>
<comment type="caution">
    <text evidence="6">The sequence shown here is derived from an EMBL/GenBank/DDBJ whole genome shotgun (WGS) entry which is preliminary data.</text>
</comment>
<evidence type="ECO:0000313" key="7">
    <source>
        <dbReference type="Proteomes" id="UP000483802"/>
    </source>
</evidence>
<evidence type="ECO:0000256" key="4">
    <source>
        <dbReference type="SAM" id="MobiDB-lite"/>
    </source>
</evidence>
<feature type="compositionally biased region" description="Low complexity" evidence="4">
    <location>
        <begin position="9"/>
        <end position="25"/>
    </location>
</feature>
<dbReference type="SUPFAM" id="SSF53474">
    <property type="entry name" value="alpha/beta-Hydrolases"/>
    <property type="match status" value="1"/>
</dbReference>
<sequence>MNRSDLRNPRSPRSPRSPWSPRSRKGALALGLAVATVLAAVTAAPAAADEATGASGQDRPVRAALPAPTGPHAVGTFSTRLVDHSRPDPWVSSRPQRELMVSVWYPARASGGHRVAPYMAQGAAARWNAAEPHGVPAGAVDWAGMRTHAREGAPLKKGAAGPGRGGRLPVLLYSAGAGDPRTWGTSLVEEMASRGYVVVTVDHTYESPGVQFPDGSVTDDKPVRDAFAQAGPEGLPRLLEKVLGVRVADDKFVIDRLTSLPHGVGDAVDTRRVGMFGQSAGGIAAAETMYEDKRVRAGLNMDGTLEYNGEPDGTNLMPVARHGLDRPFVLMGRDGSDHTTEPSWAPFWKHSTGFKRDLTLRGSKHQTYTDLAAVLPQAGVGRDVVEKNIGTVDPARATAAQRAYVASFFDRELRGRDDHLLDGPSARFPEVRFVRP</sequence>
<name>A0A6L6WTV2_9ACTN</name>
<dbReference type="RefSeq" id="WP_157163821.1">
    <property type="nucleotide sequence ID" value="NZ_WPNZ01000001.1"/>
</dbReference>
<feature type="region of interest" description="Disordered" evidence="4">
    <location>
        <begin position="45"/>
        <end position="75"/>
    </location>
</feature>
<protein>
    <recommendedName>
        <fullName evidence="8">Platelet-activating factor acetylhydrolase</fullName>
    </recommendedName>
</protein>
<keyword evidence="7" id="KW-1185">Reference proteome</keyword>
<evidence type="ECO:0000256" key="3">
    <source>
        <dbReference type="ARBA" id="ARBA00023098"/>
    </source>
</evidence>
<evidence type="ECO:0000313" key="6">
    <source>
        <dbReference type="EMBL" id="MVO83351.1"/>
    </source>
</evidence>